<protein>
    <submittedName>
        <fullName evidence="2">Uncharacterized protein</fullName>
    </submittedName>
</protein>
<accession>A0A0G1UTI9</accession>
<dbReference type="AlphaFoldDB" id="A0A0G1UTI9"/>
<dbReference type="Proteomes" id="UP000034694">
    <property type="component" value="Unassembled WGS sequence"/>
</dbReference>
<organism evidence="2 3">
    <name type="scientific">Candidatus Amesbacteria bacterium GW2011_GWB1_48_13</name>
    <dbReference type="NCBI Taxonomy" id="1618362"/>
    <lineage>
        <taxon>Bacteria</taxon>
        <taxon>Candidatus Amesiibacteriota</taxon>
    </lineage>
</organism>
<dbReference type="EMBL" id="LCPK01000023">
    <property type="protein sequence ID" value="KKU97361.1"/>
    <property type="molecule type" value="Genomic_DNA"/>
</dbReference>
<feature type="region of interest" description="Disordered" evidence="1">
    <location>
        <begin position="1"/>
        <end position="25"/>
    </location>
</feature>
<proteinExistence type="predicted"/>
<evidence type="ECO:0000256" key="1">
    <source>
        <dbReference type="SAM" id="MobiDB-lite"/>
    </source>
</evidence>
<reference evidence="2 3" key="1">
    <citation type="journal article" date="2015" name="Nature">
        <title>rRNA introns, odd ribosomes, and small enigmatic genomes across a large radiation of phyla.</title>
        <authorList>
            <person name="Brown C.T."/>
            <person name="Hug L.A."/>
            <person name="Thomas B.C."/>
            <person name="Sharon I."/>
            <person name="Castelle C.J."/>
            <person name="Singh A."/>
            <person name="Wilkins M.J."/>
            <person name="Williams K.H."/>
            <person name="Banfield J.F."/>
        </authorList>
    </citation>
    <scope>NUCLEOTIDE SEQUENCE [LARGE SCALE GENOMIC DNA]</scope>
</reference>
<gene>
    <name evidence="2" type="ORF">UY28_C0023G0010</name>
</gene>
<evidence type="ECO:0000313" key="3">
    <source>
        <dbReference type="Proteomes" id="UP000034694"/>
    </source>
</evidence>
<comment type="caution">
    <text evidence="2">The sequence shown here is derived from an EMBL/GenBank/DDBJ whole genome shotgun (WGS) entry which is preliminary data.</text>
</comment>
<sequence>MSQESESKQGKQVKPITPREVGEEQARVFPDQVVEAFNELIAQSFTGGYATILQKDAVKLMVEKGLNKKDIFDKGWLNIEDMYRKTGWDVEYDKPGYDESYEPAFKFSKKRSSRR</sequence>
<name>A0A0G1UTI9_9BACT</name>
<evidence type="ECO:0000313" key="2">
    <source>
        <dbReference type="EMBL" id="KKU97361.1"/>
    </source>
</evidence>